<organism evidence="8 9">
    <name type="scientific">Catalinimonas alkaloidigena</name>
    <dbReference type="NCBI Taxonomy" id="1075417"/>
    <lineage>
        <taxon>Bacteria</taxon>
        <taxon>Pseudomonadati</taxon>
        <taxon>Bacteroidota</taxon>
        <taxon>Cytophagia</taxon>
        <taxon>Cytophagales</taxon>
        <taxon>Catalimonadaceae</taxon>
        <taxon>Catalinimonas</taxon>
    </lineage>
</organism>
<feature type="domain" description="Peptidase M16 C-terminal" evidence="7">
    <location>
        <begin position="169"/>
        <end position="344"/>
    </location>
</feature>
<evidence type="ECO:0000259" key="7">
    <source>
        <dbReference type="Pfam" id="PF05193"/>
    </source>
</evidence>
<proteinExistence type="inferred from homology"/>
<keyword evidence="9" id="KW-1185">Reference proteome</keyword>
<dbReference type="InterPro" id="IPR011249">
    <property type="entry name" value="Metalloenz_LuxS/M16"/>
</dbReference>
<keyword evidence="2" id="KW-0645">Protease</keyword>
<evidence type="ECO:0000313" key="8">
    <source>
        <dbReference type="EMBL" id="SDL74937.1"/>
    </source>
</evidence>
<dbReference type="STRING" id="1075417.SAMN05421823_10817"/>
<dbReference type="AlphaFoldDB" id="A0A1G9MM02"/>
<evidence type="ECO:0000256" key="1">
    <source>
        <dbReference type="ARBA" id="ARBA00007261"/>
    </source>
</evidence>
<dbReference type="SUPFAM" id="SSF63411">
    <property type="entry name" value="LuxS/MPP-like metallohydrolase"/>
    <property type="match status" value="2"/>
</dbReference>
<keyword evidence="4" id="KW-0862">Zinc</keyword>
<dbReference type="InterPro" id="IPR050626">
    <property type="entry name" value="Peptidase_M16"/>
</dbReference>
<evidence type="ECO:0000259" key="6">
    <source>
        <dbReference type="Pfam" id="PF00675"/>
    </source>
</evidence>
<keyword evidence="5" id="KW-0482">Metalloprotease</keyword>
<dbReference type="OrthoDB" id="9811314at2"/>
<dbReference type="GO" id="GO:0008237">
    <property type="term" value="F:metallopeptidase activity"/>
    <property type="evidence" value="ECO:0007669"/>
    <property type="project" value="UniProtKB-KW"/>
</dbReference>
<evidence type="ECO:0000256" key="2">
    <source>
        <dbReference type="ARBA" id="ARBA00022670"/>
    </source>
</evidence>
<dbReference type="InterPro" id="IPR011765">
    <property type="entry name" value="Pept_M16_N"/>
</dbReference>
<name>A0A1G9MM02_9BACT</name>
<dbReference type="Gene3D" id="3.30.830.10">
    <property type="entry name" value="Metalloenzyme, LuxS/M16 peptidase-like"/>
    <property type="match status" value="2"/>
</dbReference>
<accession>A0A1G9MM02</accession>
<evidence type="ECO:0000256" key="5">
    <source>
        <dbReference type="ARBA" id="ARBA00023049"/>
    </source>
</evidence>
<dbReference type="Pfam" id="PF00675">
    <property type="entry name" value="Peptidase_M16"/>
    <property type="match status" value="1"/>
</dbReference>
<dbReference type="PANTHER" id="PTHR43690">
    <property type="entry name" value="NARDILYSIN"/>
    <property type="match status" value="1"/>
</dbReference>
<dbReference type="GO" id="GO:0046872">
    <property type="term" value="F:metal ion binding"/>
    <property type="evidence" value="ECO:0007669"/>
    <property type="project" value="InterPro"/>
</dbReference>
<dbReference type="PANTHER" id="PTHR43690:SF17">
    <property type="entry name" value="PROTEIN YHJJ"/>
    <property type="match status" value="1"/>
</dbReference>
<evidence type="ECO:0000313" key="9">
    <source>
        <dbReference type="Proteomes" id="UP000198510"/>
    </source>
</evidence>
<dbReference type="GO" id="GO:0006508">
    <property type="term" value="P:proteolysis"/>
    <property type="evidence" value="ECO:0007669"/>
    <property type="project" value="UniProtKB-KW"/>
</dbReference>
<dbReference type="RefSeq" id="WP_089684787.1">
    <property type="nucleotide sequence ID" value="NZ_FNFO01000008.1"/>
</dbReference>
<dbReference type="Pfam" id="PF05193">
    <property type="entry name" value="Peptidase_M16_C"/>
    <property type="match status" value="1"/>
</dbReference>
<dbReference type="InterPro" id="IPR007863">
    <property type="entry name" value="Peptidase_M16_C"/>
</dbReference>
<evidence type="ECO:0000256" key="3">
    <source>
        <dbReference type="ARBA" id="ARBA00022801"/>
    </source>
</evidence>
<sequence>MIEYSEFTLDNGLRVLVHEDHTAPMAVLNILYNVGSRDEEAHRTGFAHLFEHLMFGGSRHIPSYDEPLQKVGGENNAFTSPDITNYYISLPASNLETAFWLESDRMLALSFDPEVLDVQKKVVIEEFNQRYLNQPYGDIWLKLRPLAYKAHPYQWPTIGKDISHIAEATMDNVREFFYRHYLPNNAVLVVAGDVTVSEVQRLSEKWFGPIPAGEAPVRQLPAEPAQQAARTLTVESDVPLHALYKVYHMPGRLHPDYYAIDLLSDALGRGKSSRLFNRLVKGQRLFNSIGAYVTGSVDPGLLVIQGKVNQGIALEAAKQALDEVVNEIVTKGLEEPELTKVKNQAESTLIFSEVELLNRAMNLAFFAAQGDANLINAESAKIQAVTPDDIARVAQQILVSTNSSTLYYRAAAEA</sequence>
<reference evidence="8 9" key="1">
    <citation type="submission" date="2016-10" db="EMBL/GenBank/DDBJ databases">
        <authorList>
            <person name="de Groot N.N."/>
        </authorList>
    </citation>
    <scope>NUCLEOTIDE SEQUENCE [LARGE SCALE GENOMIC DNA]</scope>
    <source>
        <strain evidence="8 9">DSM 25186</strain>
    </source>
</reference>
<comment type="similarity">
    <text evidence="1">Belongs to the peptidase M16 family.</text>
</comment>
<feature type="domain" description="Peptidase M16 N-terminal" evidence="6">
    <location>
        <begin position="14"/>
        <end position="129"/>
    </location>
</feature>
<dbReference type="EMBL" id="FNFO01000008">
    <property type="protein sequence ID" value="SDL74937.1"/>
    <property type="molecule type" value="Genomic_DNA"/>
</dbReference>
<dbReference type="Proteomes" id="UP000198510">
    <property type="component" value="Unassembled WGS sequence"/>
</dbReference>
<keyword evidence="3" id="KW-0378">Hydrolase</keyword>
<evidence type="ECO:0000256" key="4">
    <source>
        <dbReference type="ARBA" id="ARBA00022833"/>
    </source>
</evidence>
<protein>
    <submittedName>
        <fullName evidence="8">Predicted Zn-dependent peptidase</fullName>
    </submittedName>
</protein>
<gene>
    <name evidence="8" type="ORF">SAMN05421823_10817</name>
</gene>